<dbReference type="Proteomes" id="UP000197208">
    <property type="component" value="Unassembled WGS sequence"/>
</dbReference>
<evidence type="ECO:0000313" key="10">
    <source>
        <dbReference type="EMBL" id="OWL96585.1"/>
    </source>
</evidence>
<evidence type="ECO:0000256" key="6">
    <source>
        <dbReference type="ARBA" id="ARBA00022989"/>
    </source>
</evidence>
<keyword evidence="11" id="KW-1185">Reference proteome</keyword>
<evidence type="ECO:0000256" key="5">
    <source>
        <dbReference type="ARBA" id="ARBA00022927"/>
    </source>
</evidence>
<comment type="subcellular location">
    <subcellularLocation>
        <location evidence="1 9">Cell membrane</location>
        <topology evidence="1 9">Single-pass membrane protein</topology>
    </subcellularLocation>
</comment>
<keyword evidence="8 9" id="KW-0472">Membrane</keyword>
<dbReference type="GO" id="GO:0008320">
    <property type="term" value="F:protein transmembrane transporter activity"/>
    <property type="evidence" value="ECO:0007669"/>
    <property type="project" value="UniProtKB-UniRule"/>
</dbReference>
<comment type="similarity">
    <text evidence="9">Belongs to the TatA/E family.</text>
</comment>
<dbReference type="NCBIfam" id="TIGR01411">
    <property type="entry name" value="tatAE"/>
    <property type="match status" value="1"/>
</dbReference>
<protein>
    <recommendedName>
        <fullName evidence="9">Sec-independent protein translocase protein TatA</fullName>
    </recommendedName>
</protein>
<keyword evidence="5 9" id="KW-0653">Protein transport</keyword>
<gene>
    <name evidence="9" type="primary">tatA</name>
    <name evidence="10" type="ORF">CBQ26_09440</name>
</gene>
<keyword evidence="2 9" id="KW-0813">Transport</keyword>
<dbReference type="GO" id="GO:0043953">
    <property type="term" value="P:protein transport by the Tat complex"/>
    <property type="evidence" value="ECO:0007669"/>
    <property type="project" value="UniProtKB-UniRule"/>
</dbReference>
<dbReference type="RefSeq" id="WP_088248372.1">
    <property type="nucleotide sequence ID" value="NZ_NHMK01000011.1"/>
</dbReference>
<dbReference type="EMBL" id="NHMK01000011">
    <property type="protein sequence ID" value="OWL96585.1"/>
    <property type="molecule type" value="Genomic_DNA"/>
</dbReference>
<dbReference type="PANTHER" id="PTHR42982:SF8">
    <property type="entry name" value="SEC-INDEPENDENT PROTEIN TRANSLOCASE PROTEIN TATA"/>
    <property type="match status" value="1"/>
</dbReference>
<keyword evidence="7 9" id="KW-0811">Translocation</keyword>
<dbReference type="Gene3D" id="1.20.5.3310">
    <property type="match status" value="1"/>
</dbReference>
<reference evidence="10 11" key="1">
    <citation type="submission" date="2017-05" db="EMBL/GenBank/DDBJ databases">
        <title>De novo genome assembly of Deniococcus indicus strain DR1.</title>
        <authorList>
            <person name="Chauhan D."/>
            <person name="Yennamalli R.M."/>
            <person name="Priyadarshini R."/>
        </authorList>
    </citation>
    <scope>NUCLEOTIDE SEQUENCE [LARGE SCALE GENOMIC DNA]</scope>
    <source>
        <strain evidence="10 11">DR1</strain>
    </source>
</reference>
<comment type="function">
    <text evidence="9">Part of the twin-arginine translocation (Tat) system that transports large folded proteins containing a characteristic twin-arginine motif in their signal peptide across membranes. TatA could form the protein-conducting channel of the Tat system.</text>
</comment>
<dbReference type="GO" id="GO:0033281">
    <property type="term" value="C:TAT protein transport complex"/>
    <property type="evidence" value="ECO:0007669"/>
    <property type="project" value="UniProtKB-UniRule"/>
</dbReference>
<accession>A0A2D0A855</accession>
<comment type="subunit">
    <text evidence="9">Forms a complex with TatC.</text>
</comment>
<dbReference type="Pfam" id="PF02416">
    <property type="entry name" value="TatA_B_E"/>
    <property type="match status" value="1"/>
</dbReference>
<evidence type="ECO:0000313" key="11">
    <source>
        <dbReference type="Proteomes" id="UP000197208"/>
    </source>
</evidence>
<keyword evidence="6 9" id="KW-1133">Transmembrane helix</keyword>
<name>A0A2D0A855_9DEIO</name>
<proteinExistence type="inferred from homology"/>
<evidence type="ECO:0000256" key="9">
    <source>
        <dbReference type="HAMAP-Rule" id="MF_00236"/>
    </source>
</evidence>
<dbReference type="InterPro" id="IPR003369">
    <property type="entry name" value="TatA/B/E"/>
</dbReference>
<dbReference type="OrthoDB" id="72155at2"/>
<evidence type="ECO:0000256" key="1">
    <source>
        <dbReference type="ARBA" id="ARBA00004162"/>
    </source>
</evidence>
<dbReference type="AlphaFoldDB" id="A0A2D0A855"/>
<dbReference type="InterPro" id="IPR006312">
    <property type="entry name" value="TatA/E"/>
</dbReference>
<evidence type="ECO:0000256" key="2">
    <source>
        <dbReference type="ARBA" id="ARBA00022448"/>
    </source>
</evidence>
<keyword evidence="4 9" id="KW-0812">Transmembrane</keyword>
<comment type="caution">
    <text evidence="10">The sequence shown here is derived from an EMBL/GenBank/DDBJ whole genome shotgun (WGS) entry which is preliminary data.</text>
</comment>
<evidence type="ECO:0000256" key="8">
    <source>
        <dbReference type="ARBA" id="ARBA00023136"/>
    </source>
</evidence>
<dbReference type="PANTHER" id="PTHR42982">
    <property type="entry name" value="SEC-INDEPENDENT PROTEIN TRANSLOCASE PROTEIN TATA"/>
    <property type="match status" value="1"/>
</dbReference>
<evidence type="ECO:0000256" key="7">
    <source>
        <dbReference type="ARBA" id="ARBA00023010"/>
    </source>
</evidence>
<evidence type="ECO:0000256" key="4">
    <source>
        <dbReference type="ARBA" id="ARBA00022692"/>
    </source>
</evidence>
<organism evidence="10 11">
    <name type="scientific">Deinococcus indicus</name>
    <dbReference type="NCBI Taxonomy" id="223556"/>
    <lineage>
        <taxon>Bacteria</taxon>
        <taxon>Thermotogati</taxon>
        <taxon>Deinococcota</taxon>
        <taxon>Deinococci</taxon>
        <taxon>Deinococcales</taxon>
        <taxon>Deinococcaceae</taxon>
        <taxon>Deinococcus</taxon>
    </lineage>
</organism>
<dbReference type="HAMAP" id="MF_00236">
    <property type="entry name" value="TatA_E"/>
    <property type="match status" value="1"/>
</dbReference>
<keyword evidence="3 9" id="KW-1003">Cell membrane</keyword>
<evidence type="ECO:0000256" key="3">
    <source>
        <dbReference type="ARBA" id="ARBA00022475"/>
    </source>
</evidence>
<sequence>MGPLEIILIVVVIALIFGARKLPELGKGLGQGIKEFKKETQEPVAPVTDVASRQLDPVTGTPIVTEKAAPVTERRN</sequence>